<dbReference type="STRING" id="10195.A0A3M7PDG6"/>
<evidence type="ECO:0000256" key="4">
    <source>
        <dbReference type="ARBA" id="ARBA00048460"/>
    </source>
</evidence>
<dbReference type="EC" id="2.8.2.20" evidence="2 5"/>
<dbReference type="GO" id="GO:0005794">
    <property type="term" value="C:Golgi apparatus"/>
    <property type="evidence" value="ECO:0007669"/>
    <property type="project" value="TreeGrafter"/>
</dbReference>
<evidence type="ECO:0000313" key="7">
    <source>
        <dbReference type="Proteomes" id="UP000276133"/>
    </source>
</evidence>
<evidence type="ECO:0000256" key="1">
    <source>
        <dbReference type="ARBA" id="ARBA00009988"/>
    </source>
</evidence>
<comment type="similarity">
    <text evidence="1 5">Belongs to the protein sulfotransferase family.</text>
</comment>
<dbReference type="InterPro" id="IPR026634">
    <property type="entry name" value="TPST-like"/>
</dbReference>
<dbReference type="GO" id="GO:0008476">
    <property type="term" value="F:protein-tyrosine sulfotransferase activity"/>
    <property type="evidence" value="ECO:0007669"/>
    <property type="project" value="UniProtKB-EC"/>
</dbReference>
<dbReference type="InterPro" id="IPR027417">
    <property type="entry name" value="P-loop_NTPase"/>
</dbReference>
<protein>
    <recommendedName>
        <fullName evidence="2 5">Protein-tyrosine sulfotransferase</fullName>
        <ecNumber evidence="2 5">2.8.2.20</ecNumber>
    </recommendedName>
</protein>
<dbReference type="AlphaFoldDB" id="A0A3M7PDG6"/>
<name>A0A3M7PDG6_BRAPC</name>
<dbReference type="PANTHER" id="PTHR12788:SF10">
    <property type="entry name" value="PROTEIN-TYROSINE SULFOTRANSFERASE"/>
    <property type="match status" value="1"/>
</dbReference>
<dbReference type="SUPFAM" id="SSF52540">
    <property type="entry name" value="P-loop containing nucleoside triphosphate hydrolases"/>
    <property type="match status" value="1"/>
</dbReference>
<dbReference type="EMBL" id="REGN01011671">
    <property type="protein sequence ID" value="RMZ97043.1"/>
    <property type="molecule type" value="Genomic_DNA"/>
</dbReference>
<evidence type="ECO:0000256" key="5">
    <source>
        <dbReference type="RuleBase" id="RU365018"/>
    </source>
</evidence>
<evidence type="ECO:0000256" key="2">
    <source>
        <dbReference type="ARBA" id="ARBA00013262"/>
    </source>
</evidence>
<dbReference type="OrthoDB" id="545675at2759"/>
<comment type="caution">
    <text evidence="6">The sequence shown here is derived from an EMBL/GenBank/DDBJ whole genome shotgun (WGS) entry which is preliminary data.</text>
</comment>
<dbReference type="Pfam" id="PF13469">
    <property type="entry name" value="Sulfotransfer_3"/>
    <property type="match status" value="1"/>
</dbReference>
<keyword evidence="7" id="KW-1185">Reference proteome</keyword>
<reference evidence="6 7" key="1">
    <citation type="journal article" date="2018" name="Sci. Rep.">
        <title>Genomic signatures of local adaptation to the degree of environmental predictability in rotifers.</title>
        <authorList>
            <person name="Franch-Gras L."/>
            <person name="Hahn C."/>
            <person name="Garcia-Roger E.M."/>
            <person name="Carmona M.J."/>
            <person name="Serra M."/>
            <person name="Gomez A."/>
        </authorList>
    </citation>
    <scope>NUCLEOTIDE SEQUENCE [LARGE SCALE GENOMIC DNA]</scope>
    <source>
        <strain evidence="6">HYR1</strain>
    </source>
</reference>
<sequence length="277" mass="32452">MKSKSKLLIYTAIQIGILYYFNKKYNNEKMVVKRNSVNSSRNFLNKIFVRRMLFVGGGKNSGLEIITTFLNQSNSVKIADYGSTTAIDFKDYVKKIQKKKESFIKNAKLKEENIDKAIGLFTYYILSKNTSDTGYVCSVEERNTLLMEFYKKIFPNSKFIYLVRDGREVAYSQIEGDKTFKKLLGYLEKWNEFNRVALKNCQKVGQTSCLLIRYDQLIANPLYFGEKIMRFLEIDQLANKEIYFESEIYSSSYERIANYDPNLVKKKFQMLSTLNFI</sequence>
<dbReference type="Proteomes" id="UP000276133">
    <property type="component" value="Unassembled WGS sequence"/>
</dbReference>
<evidence type="ECO:0000256" key="3">
    <source>
        <dbReference type="ARBA" id="ARBA00022679"/>
    </source>
</evidence>
<dbReference type="PANTHER" id="PTHR12788">
    <property type="entry name" value="PROTEIN-TYROSINE SULFOTRANSFERASE 2"/>
    <property type="match status" value="1"/>
</dbReference>
<organism evidence="6 7">
    <name type="scientific">Brachionus plicatilis</name>
    <name type="common">Marine rotifer</name>
    <name type="synonym">Brachionus muelleri</name>
    <dbReference type="NCBI Taxonomy" id="10195"/>
    <lineage>
        <taxon>Eukaryota</taxon>
        <taxon>Metazoa</taxon>
        <taxon>Spiralia</taxon>
        <taxon>Gnathifera</taxon>
        <taxon>Rotifera</taxon>
        <taxon>Eurotatoria</taxon>
        <taxon>Monogononta</taxon>
        <taxon>Pseudotrocha</taxon>
        <taxon>Ploima</taxon>
        <taxon>Brachionidae</taxon>
        <taxon>Brachionus</taxon>
    </lineage>
</organism>
<gene>
    <name evidence="6" type="ORF">BpHYR1_044286</name>
</gene>
<comment type="function">
    <text evidence="5">Catalyzes the O-sulfation of tyrosine residues within acidic motifs of polypeptides, using 3'-phosphoadenylyl sulfate (PAPS) as cosubstrate.</text>
</comment>
<accession>A0A3M7PDG6</accession>
<evidence type="ECO:0000313" key="6">
    <source>
        <dbReference type="EMBL" id="RMZ97043.1"/>
    </source>
</evidence>
<proteinExistence type="inferred from homology"/>
<dbReference type="Gene3D" id="3.40.50.300">
    <property type="entry name" value="P-loop containing nucleotide triphosphate hydrolases"/>
    <property type="match status" value="1"/>
</dbReference>
<keyword evidence="3 5" id="KW-0808">Transferase</keyword>
<comment type="catalytic activity">
    <reaction evidence="4 5">
        <text>L-tyrosyl-[protein] + 3'-phosphoadenylyl sulfate = O-sulfo-L-tyrosine-[protein] + adenosine 3',5'-bisphosphate + H(+)</text>
        <dbReference type="Rhea" id="RHEA:16801"/>
        <dbReference type="Rhea" id="RHEA-COMP:10136"/>
        <dbReference type="Rhea" id="RHEA-COMP:11688"/>
        <dbReference type="ChEBI" id="CHEBI:15378"/>
        <dbReference type="ChEBI" id="CHEBI:46858"/>
        <dbReference type="ChEBI" id="CHEBI:58339"/>
        <dbReference type="ChEBI" id="CHEBI:58343"/>
        <dbReference type="ChEBI" id="CHEBI:65286"/>
        <dbReference type="EC" id="2.8.2.20"/>
    </reaction>
</comment>